<comment type="caution">
    <text evidence="2">The sequence shown here is derived from an EMBL/GenBank/DDBJ whole genome shotgun (WGS) entry which is preliminary data.</text>
</comment>
<dbReference type="AlphaFoldDB" id="A0AAN4Z6Q1"/>
<dbReference type="Proteomes" id="UP001328107">
    <property type="component" value="Unassembled WGS sequence"/>
</dbReference>
<reference evidence="3" key="1">
    <citation type="submission" date="2022-10" db="EMBL/GenBank/DDBJ databases">
        <title>Genome assembly of Pristionchus species.</title>
        <authorList>
            <person name="Yoshida K."/>
            <person name="Sommer R.J."/>
        </authorList>
    </citation>
    <scope>NUCLEOTIDE SEQUENCE [LARGE SCALE GENOMIC DNA]</scope>
    <source>
        <strain evidence="3">RS5460</strain>
    </source>
</reference>
<organism evidence="2 3">
    <name type="scientific">Pristionchus mayeri</name>
    <dbReference type="NCBI Taxonomy" id="1317129"/>
    <lineage>
        <taxon>Eukaryota</taxon>
        <taxon>Metazoa</taxon>
        <taxon>Ecdysozoa</taxon>
        <taxon>Nematoda</taxon>
        <taxon>Chromadorea</taxon>
        <taxon>Rhabditida</taxon>
        <taxon>Rhabditina</taxon>
        <taxon>Diplogasteromorpha</taxon>
        <taxon>Diplogasteroidea</taxon>
        <taxon>Neodiplogasteridae</taxon>
        <taxon>Pristionchus</taxon>
    </lineage>
</organism>
<accession>A0AAN4Z6Q1</accession>
<dbReference type="EMBL" id="BTRK01000001">
    <property type="protein sequence ID" value="GMR32953.1"/>
    <property type="molecule type" value="Genomic_DNA"/>
</dbReference>
<feature type="compositionally biased region" description="Basic residues" evidence="1">
    <location>
        <begin position="61"/>
        <end position="70"/>
    </location>
</feature>
<evidence type="ECO:0000313" key="3">
    <source>
        <dbReference type="Proteomes" id="UP001328107"/>
    </source>
</evidence>
<proteinExistence type="predicted"/>
<evidence type="ECO:0000313" key="2">
    <source>
        <dbReference type="EMBL" id="GMR32953.1"/>
    </source>
</evidence>
<keyword evidence="3" id="KW-1185">Reference proteome</keyword>
<sequence>STRLNTSGQTRLFPLSNTPFQDSNAPVCVLSSASISSDDVETALSFNLSQISTDSDAMGSKRSKKSRREKRNSQRVSSSDIPIADVAMKLEQCEIPIEAPTVAEDTVIDGVVLVDPLPVVSPPRASCIPVLCRTATTPASETRSDRSYSSIRRISEDFGTRPSRIPRWVDITLSSSSSASSDTSLLSSSEAASTPDQTVLSYDDDFALHHSISSVSSLGRQLQFIDTSSVEDAGCYATEPASVLVSLDSEKHGIKMELGIELAMPSARGGPLILSSITVPE</sequence>
<gene>
    <name evidence="2" type="ORF">PMAYCL1PPCAC_03148</name>
</gene>
<name>A0AAN4Z6Q1_9BILA</name>
<feature type="non-terminal residue" evidence="2">
    <location>
        <position position="1"/>
    </location>
</feature>
<protein>
    <submittedName>
        <fullName evidence="2">Uncharacterized protein</fullName>
    </submittedName>
</protein>
<evidence type="ECO:0000256" key="1">
    <source>
        <dbReference type="SAM" id="MobiDB-lite"/>
    </source>
</evidence>
<feature type="region of interest" description="Disordered" evidence="1">
    <location>
        <begin position="54"/>
        <end position="80"/>
    </location>
</feature>